<keyword evidence="4" id="KW-1185">Reference proteome</keyword>
<dbReference type="Proteomes" id="UP000887013">
    <property type="component" value="Unassembled WGS sequence"/>
</dbReference>
<sequence length="161" mass="18540">MKNVLPHVAGYCISACFLLACLCTCCAVVRKDVEYHNVPTHLNVPRTFRFFSKGPDPDSPRYEGRSVSHHLDNAIQGGTVGIEMDTGKYMGKLGKLWRKLKKYLPAVRHFDKRSDIQPKGKTDPNEFDRDEEDLVDTGFINPRIKPPARFEERERERMVFE</sequence>
<evidence type="ECO:0000313" key="3">
    <source>
        <dbReference type="EMBL" id="GFT64864.1"/>
    </source>
</evidence>
<feature type="compositionally biased region" description="Basic and acidic residues" evidence="1">
    <location>
        <begin position="114"/>
        <end position="127"/>
    </location>
</feature>
<dbReference type="PROSITE" id="PS51257">
    <property type="entry name" value="PROKAR_LIPOPROTEIN"/>
    <property type="match status" value="1"/>
</dbReference>
<evidence type="ECO:0008006" key="5">
    <source>
        <dbReference type="Google" id="ProtNLM"/>
    </source>
</evidence>
<evidence type="ECO:0000256" key="1">
    <source>
        <dbReference type="SAM" id="MobiDB-lite"/>
    </source>
</evidence>
<name>A0A8X6TZ11_NEPPI</name>
<dbReference type="OrthoDB" id="6410036at2759"/>
<feature type="compositionally biased region" description="Basic and acidic residues" evidence="1">
    <location>
        <begin position="148"/>
        <end position="161"/>
    </location>
</feature>
<evidence type="ECO:0000313" key="4">
    <source>
        <dbReference type="Proteomes" id="UP000887013"/>
    </source>
</evidence>
<keyword evidence="2" id="KW-0732">Signal</keyword>
<proteinExistence type="predicted"/>
<dbReference type="EMBL" id="BMAW01068505">
    <property type="protein sequence ID" value="GFT64864.1"/>
    <property type="molecule type" value="Genomic_DNA"/>
</dbReference>
<feature type="signal peptide" evidence="2">
    <location>
        <begin position="1"/>
        <end position="31"/>
    </location>
</feature>
<comment type="caution">
    <text evidence="3">The sequence shown here is derived from an EMBL/GenBank/DDBJ whole genome shotgun (WGS) entry which is preliminary data.</text>
</comment>
<evidence type="ECO:0000256" key="2">
    <source>
        <dbReference type="SAM" id="SignalP"/>
    </source>
</evidence>
<feature type="region of interest" description="Disordered" evidence="1">
    <location>
        <begin position="114"/>
        <end position="161"/>
    </location>
</feature>
<protein>
    <recommendedName>
        <fullName evidence="5">Secreted protein</fullName>
    </recommendedName>
</protein>
<dbReference type="AlphaFoldDB" id="A0A8X6TZ11"/>
<organism evidence="3 4">
    <name type="scientific">Nephila pilipes</name>
    <name type="common">Giant wood spider</name>
    <name type="synonym">Nephila maculata</name>
    <dbReference type="NCBI Taxonomy" id="299642"/>
    <lineage>
        <taxon>Eukaryota</taxon>
        <taxon>Metazoa</taxon>
        <taxon>Ecdysozoa</taxon>
        <taxon>Arthropoda</taxon>
        <taxon>Chelicerata</taxon>
        <taxon>Arachnida</taxon>
        <taxon>Araneae</taxon>
        <taxon>Araneomorphae</taxon>
        <taxon>Entelegynae</taxon>
        <taxon>Araneoidea</taxon>
        <taxon>Nephilidae</taxon>
        <taxon>Nephila</taxon>
    </lineage>
</organism>
<feature type="chain" id="PRO_5036478600" description="Secreted protein" evidence="2">
    <location>
        <begin position="32"/>
        <end position="161"/>
    </location>
</feature>
<reference evidence="3" key="1">
    <citation type="submission" date="2020-08" db="EMBL/GenBank/DDBJ databases">
        <title>Multicomponent nature underlies the extraordinary mechanical properties of spider dragline silk.</title>
        <authorList>
            <person name="Kono N."/>
            <person name="Nakamura H."/>
            <person name="Mori M."/>
            <person name="Yoshida Y."/>
            <person name="Ohtoshi R."/>
            <person name="Malay A.D."/>
            <person name="Moran D.A.P."/>
            <person name="Tomita M."/>
            <person name="Numata K."/>
            <person name="Arakawa K."/>
        </authorList>
    </citation>
    <scope>NUCLEOTIDE SEQUENCE</scope>
</reference>
<gene>
    <name evidence="3" type="primary">AVEN_126785_1</name>
    <name evidence="3" type="ORF">NPIL_82771</name>
</gene>
<accession>A0A8X6TZ11</accession>